<evidence type="ECO:0000313" key="5">
    <source>
        <dbReference type="EMBL" id="KAK1444466.1"/>
    </source>
</evidence>
<dbReference type="InterPro" id="IPR046834">
    <property type="entry name" value="ABC_ATPase_C"/>
</dbReference>
<proteinExistence type="predicted"/>
<sequence>MHRKAGLGPNASSRWGRRMDRERKHNYGNVPGNEEIGGCNPEYKFAETFFEDDEEVHQWPPEKMLVHSGKLYWHLRGKDGAPYGSYKSLLGQWNLRDSSVTVTFDRIQSDPFAPPSNIRVRVPKAEHRFPDDVNNSAIRNMAACDAITRKIFSEIENLEEEGSNASPRKLGFEIIKPKQYVIQRKTVILNDDYLEVRLLVHMPANGRRINGKLAVSMFNDILPIIVENAMTFDKYDQKAFYKHIHSVEDQEYLRAKLAELGLIAFVANGAVLPRESGASDEPLSGDSVQPFKAPSTMEVTVTLPNRGTVEGMGIKQGVTLIVGGGYHGKTTLLEALQVGCYNKIPGDGREYVVTSPNAVKIRAEDGRSVNGVDISSFIGALPNGKTGKCFSSQNASGSTSQAAIIMESIEMGADVLLLDEDISASNLMYRDGLMDTLVSKESEPITTFLLLVKQFYEKLNVSTILVSGSCGLYMDQADTIIQMNEYRCLDKTDDAKKIIADNGINLNEEIERAVSQNELFQDGLVNKTFKRVQQKIRQRGKAAIQYGTENIDLSYVEQIVEPMQTCTITNIIIYLESLFHENRQELHNKTLRELLENIYSKWTSSDNGLAVGYNGLDEVNGFKPFPAVSVNSECQ</sequence>
<feature type="domain" description="ATPase of the ABC class C-terminal" evidence="2">
    <location>
        <begin position="237"/>
        <end position="514"/>
    </location>
</feature>
<accession>A0AAD8PFQ5</accession>
<gene>
    <name evidence="5" type="ORF">BgAZ_103720</name>
</gene>
<feature type="domain" description="ATPase of the ABC class N-terminal" evidence="3">
    <location>
        <begin position="71"/>
        <end position="231"/>
    </location>
</feature>
<dbReference type="InterPro" id="IPR019195">
    <property type="entry name" value="ABC_ATPase_put"/>
</dbReference>
<name>A0AAD8PFQ5_BABGI</name>
<protein>
    <submittedName>
        <fullName evidence="5">ABC transporter</fullName>
    </submittedName>
</protein>
<dbReference type="Pfam" id="PF21117">
    <property type="entry name" value="MRB1590_C"/>
    <property type="match status" value="1"/>
</dbReference>
<dbReference type="InterPro" id="IPR049069">
    <property type="entry name" value="MRB1590-like_C"/>
</dbReference>
<evidence type="ECO:0000256" key="1">
    <source>
        <dbReference type="SAM" id="MobiDB-lite"/>
    </source>
</evidence>
<reference evidence="5" key="1">
    <citation type="submission" date="2023-08" db="EMBL/GenBank/DDBJ databases">
        <title>Draft sequence of the Babesia gibsoni genome.</title>
        <authorList>
            <person name="Yamagishi J.Y."/>
            <person name="Xuan X.X."/>
        </authorList>
    </citation>
    <scope>NUCLEOTIDE SEQUENCE</scope>
    <source>
        <strain evidence="5">Azabu</strain>
    </source>
</reference>
<keyword evidence="6" id="KW-1185">Reference proteome</keyword>
<dbReference type="InterPro" id="IPR046833">
    <property type="entry name" value="ABC_N"/>
</dbReference>
<dbReference type="SUPFAM" id="SSF52540">
    <property type="entry name" value="P-loop containing nucleoside triphosphate hydrolases"/>
    <property type="match status" value="1"/>
</dbReference>
<dbReference type="PANTHER" id="PTHR38149:SF1">
    <property type="entry name" value="ATPASE"/>
    <property type="match status" value="1"/>
</dbReference>
<evidence type="ECO:0000313" key="6">
    <source>
        <dbReference type="Proteomes" id="UP001230268"/>
    </source>
</evidence>
<dbReference type="Pfam" id="PF09818">
    <property type="entry name" value="ABC_ATPase"/>
    <property type="match status" value="1"/>
</dbReference>
<organism evidence="5 6">
    <name type="scientific">Babesia gibsoni</name>
    <dbReference type="NCBI Taxonomy" id="33632"/>
    <lineage>
        <taxon>Eukaryota</taxon>
        <taxon>Sar</taxon>
        <taxon>Alveolata</taxon>
        <taxon>Apicomplexa</taxon>
        <taxon>Aconoidasida</taxon>
        <taxon>Piroplasmida</taxon>
        <taxon>Babesiidae</taxon>
        <taxon>Babesia</taxon>
    </lineage>
</organism>
<evidence type="ECO:0000259" key="2">
    <source>
        <dbReference type="Pfam" id="PF09818"/>
    </source>
</evidence>
<evidence type="ECO:0000259" key="3">
    <source>
        <dbReference type="Pfam" id="PF20446"/>
    </source>
</evidence>
<dbReference type="EMBL" id="JAVEPI010000001">
    <property type="protein sequence ID" value="KAK1444466.1"/>
    <property type="molecule type" value="Genomic_DNA"/>
</dbReference>
<feature type="domain" description="MRB1590-like C-terminal" evidence="4">
    <location>
        <begin position="535"/>
        <end position="622"/>
    </location>
</feature>
<feature type="region of interest" description="Disordered" evidence="1">
    <location>
        <begin position="1"/>
        <end position="34"/>
    </location>
</feature>
<dbReference type="Pfam" id="PF20446">
    <property type="entry name" value="ABC_N"/>
    <property type="match status" value="1"/>
</dbReference>
<comment type="caution">
    <text evidence="5">The sequence shown here is derived from an EMBL/GenBank/DDBJ whole genome shotgun (WGS) entry which is preliminary data.</text>
</comment>
<dbReference type="InterPro" id="IPR027417">
    <property type="entry name" value="P-loop_NTPase"/>
</dbReference>
<evidence type="ECO:0000259" key="4">
    <source>
        <dbReference type="Pfam" id="PF21117"/>
    </source>
</evidence>
<dbReference type="AlphaFoldDB" id="A0AAD8PFQ5"/>
<dbReference type="PANTHER" id="PTHR38149">
    <property type="entry name" value="ATPASE"/>
    <property type="match status" value="1"/>
</dbReference>
<dbReference type="Proteomes" id="UP001230268">
    <property type="component" value="Unassembled WGS sequence"/>
</dbReference>